<evidence type="ECO:0000313" key="1">
    <source>
        <dbReference type="EMBL" id="OWZ09825.1"/>
    </source>
</evidence>
<accession>A0A225VWV3</accession>
<dbReference type="Proteomes" id="UP000198211">
    <property type="component" value="Unassembled WGS sequence"/>
</dbReference>
<protein>
    <recommendedName>
        <fullName evidence="3">Reverse transcriptase</fullName>
    </recommendedName>
</protein>
<evidence type="ECO:0008006" key="3">
    <source>
        <dbReference type="Google" id="ProtNLM"/>
    </source>
</evidence>
<keyword evidence="2" id="KW-1185">Reference proteome</keyword>
<dbReference type="OrthoDB" id="1939135at2759"/>
<comment type="caution">
    <text evidence="1">The sequence shown here is derived from an EMBL/GenBank/DDBJ whole genome shotgun (WGS) entry which is preliminary data.</text>
</comment>
<name>A0A225VWV3_9STRA</name>
<gene>
    <name evidence="1" type="ORF">PHMEG_00017414</name>
</gene>
<organism evidence="1 2">
    <name type="scientific">Phytophthora megakarya</name>
    <dbReference type="NCBI Taxonomy" id="4795"/>
    <lineage>
        <taxon>Eukaryota</taxon>
        <taxon>Sar</taxon>
        <taxon>Stramenopiles</taxon>
        <taxon>Oomycota</taxon>
        <taxon>Peronosporomycetes</taxon>
        <taxon>Peronosporales</taxon>
        <taxon>Peronosporaceae</taxon>
        <taxon>Phytophthora</taxon>
    </lineage>
</organism>
<evidence type="ECO:0000313" key="2">
    <source>
        <dbReference type="Proteomes" id="UP000198211"/>
    </source>
</evidence>
<proteinExistence type="predicted"/>
<reference evidence="2" key="1">
    <citation type="submission" date="2017-03" db="EMBL/GenBank/DDBJ databases">
        <title>Phytopthora megakarya and P. palmivora, two closely related causual agents of cacao black pod achieved similar genome size and gene model numbers by different mechanisms.</title>
        <authorList>
            <person name="Ali S."/>
            <person name="Shao J."/>
            <person name="Larry D.J."/>
            <person name="Kronmiller B."/>
            <person name="Shen D."/>
            <person name="Strem M.D."/>
            <person name="Melnick R.L."/>
            <person name="Guiltinan M.J."/>
            <person name="Tyler B.M."/>
            <person name="Meinhardt L.W."/>
            <person name="Bailey B.A."/>
        </authorList>
    </citation>
    <scope>NUCLEOTIDE SEQUENCE [LARGE SCALE GENOMIC DNA]</scope>
    <source>
        <strain evidence="2">zdho120</strain>
    </source>
</reference>
<sequence length="138" mass="16169">MIRSRDDEMVRVARTDKIGFSNRDPVWLYIPKVQPELIRGMDPFESRMSTIISSQIEDTGYRVNPWVQISRLKPRALFPKRPTIMIEISESEDFDAALLPDDSWASDQYEVKFFGSEMDQTDAHFQTKTRIPDQVERI</sequence>
<dbReference type="AlphaFoldDB" id="A0A225VWV3"/>
<dbReference type="EMBL" id="NBNE01002654">
    <property type="protein sequence ID" value="OWZ09825.1"/>
    <property type="molecule type" value="Genomic_DNA"/>
</dbReference>